<gene>
    <name evidence="2" type="ORF">MM415B01077_0018</name>
</gene>
<keyword evidence="1" id="KW-0812">Transmembrane</keyword>
<organism evidence="2">
    <name type="scientific">viral metagenome</name>
    <dbReference type="NCBI Taxonomy" id="1070528"/>
    <lineage>
        <taxon>unclassified sequences</taxon>
        <taxon>metagenomes</taxon>
        <taxon>organismal metagenomes</taxon>
    </lineage>
</organism>
<dbReference type="EMBL" id="MT141416">
    <property type="protein sequence ID" value="QJA60665.1"/>
    <property type="molecule type" value="Genomic_DNA"/>
</dbReference>
<evidence type="ECO:0000313" key="2">
    <source>
        <dbReference type="EMBL" id="QJA60665.1"/>
    </source>
</evidence>
<reference evidence="2" key="1">
    <citation type="submission" date="2020-03" db="EMBL/GenBank/DDBJ databases">
        <title>The deep terrestrial virosphere.</title>
        <authorList>
            <person name="Holmfeldt K."/>
            <person name="Nilsson E."/>
            <person name="Simone D."/>
            <person name="Lopez-Fernandez M."/>
            <person name="Wu X."/>
            <person name="de Brujin I."/>
            <person name="Lundin D."/>
            <person name="Andersson A."/>
            <person name="Bertilsson S."/>
            <person name="Dopson M."/>
        </authorList>
    </citation>
    <scope>NUCLEOTIDE SEQUENCE</scope>
    <source>
        <strain evidence="2">MM415B01077</strain>
    </source>
</reference>
<protein>
    <submittedName>
        <fullName evidence="2">Uncharacterized protein</fullName>
    </submittedName>
</protein>
<name>A0A6M3IUG3_9ZZZZ</name>
<keyword evidence="1" id="KW-1133">Transmembrane helix</keyword>
<keyword evidence="1" id="KW-0472">Membrane</keyword>
<sequence length="133" mass="14477">MTELYDVPEKSDKKLFVKIMIGLTIVAVIIFTGVTIYKATTESKTNAIANESFGDSVTTGLIVPTGTPFTAEELGYLGTRFDEYASSQRMTANFDDGTSKTLSLQEAILYVNGLSLERYNALRVELGLASSTE</sequence>
<accession>A0A6M3IUG3</accession>
<feature type="transmembrane region" description="Helical" evidence="1">
    <location>
        <begin position="15"/>
        <end position="37"/>
    </location>
</feature>
<proteinExistence type="predicted"/>
<evidence type="ECO:0000256" key="1">
    <source>
        <dbReference type="SAM" id="Phobius"/>
    </source>
</evidence>
<dbReference type="AlphaFoldDB" id="A0A6M3IUG3"/>